<accession>A0ABS1CCD2</accession>
<evidence type="ECO:0000313" key="2">
    <source>
        <dbReference type="EMBL" id="MBK1629539.1"/>
    </source>
</evidence>
<evidence type="ECO:0008006" key="4">
    <source>
        <dbReference type="Google" id="ProtNLM"/>
    </source>
</evidence>
<comment type="caution">
    <text evidence="2">The sequence shown here is derived from an EMBL/GenBank/DDBJ whole genome shotgun (WGS) entry which is preliminary data.</text>
</comment>
<sequence>MPARRAGLGALPWGCILAWTAAVLIPTLLVIAVILPWWQHLQVLDADYERGLDQLVRYQRLVATLPSLRAELAREQANDDFKAFYFDAETPALAGARLQSEVQEMVRGAGARPISTQILPVDEEEQPQRVRIRTQLQGTTDELLDLLYRIESARPFLFVDQMSIRSTTPRRSNVRRRVSRRSSQREVGMLTVRLDIFGYILGASP</sequence>
<keyword evidence="1" id="KW-0472">Membrane</keyword>
<dbReference type="InterPro" id="IPR034756">
    <property type="entry name" value="T2SSM_b"/>
</dbReference>
<evidence type="ECO:0000256" key="1">
    <source>
        <dbReference type="SAM" id="Phobius"/>
    </source>
</evidence>
<keyword evidence="3" id="KW-1185">Reference proteome</keyword>
<reference evidence="2 3" key="1">
    <citation type="journal article" date="2020" name="Microorganisms">
        <title>Osmotic Adaptation and Compatible Solute Biosynthesis of Phototrophic Bacteria as Revealed from Genome Analyses.</title>
        <authorList>
            <person name="Imhoff J.F."/>
            <person name="Rahn T."/>
            <person name="Kunzel S."/>
            <person name="Keller A."/>
            <person name="Neulinger S.C."/>
        </authorList>
    </citation>
    <scope>NUCLEOTIDE SEQUENCE [LARGE SCALE GENOMIC DNA]</scope>
    <source>
        <strain evidence="2 3">DSM 6210</strain>
    </source>
</reference>
<feature type="transmembrane region" description="Helical" evidence="1">
    <location>
        <begin position="12"/>
        <end position="38"/>
    </location>
</feature>
<dbReference type="NCBIfam" id="NF040576">
    <property type="entry name" value="T2SS_GspM_XpsM"/>
    <property type="match status" value="1"/>
</dbReference>
<protein>
    <recommendedName>
        <fullName evidence="4">General secretion pathway protein GspM</fullName>
    </recommendedName>
</protein>
<dbReference type="Pfam" id="PF10741">
    <property type="entry name" value="T2SSM_b"/>
    <property type="match status" value="1"/>
</dbReference>
<gene>
    <name evidence="2" type="ORF">CKO31_02050</name>
</gene>
<organism evidence="2 3">
    <name type="scientific">Thiohalocapsa halophila</name>
    <dbReference type="NCBI Taxonomy" id="69359"/>
    <lineage>
        <taxon>Bacteria</taxon>
        <taxon>Pseudomonadati</taxon>
        <taxon>Pseudomonadota</taxon>
        <taxon>Gammaproteobacteria</taxon>
        <taxon>Chromatiales</taxon>
        <taxon>Chromatiaceae</taxon>
        <taxon>Thiohalocapsa</taxon>
    </lineage>
</organism>
<name>A0ABS1CCD2_9GAMM</name>
<proteinExistence type="predicted"/>
<keyword evidence="1" id="KW-0812">Transmembrane</keyword>
<dbReference type="EMBL" id="NRRV01000003">
    <property type="protein sequence ID" value="MBK1629539.1"/>
    <property type="molecule type" value="Genomic_DNA"/>
</dbReference>
<dbReference type="Proteomes" id="UP000748752">
    <property type="component" value="Unassembled WGS sequence"/>
</dbReference>
<keyword evidence="1" id="KW-1133">Transmembrane helix</keyword>
<evidence type="ECO:0000313" key="3">
    <source>
        <dbReference type="Proteomes" id="UP000748752"/>
    </source>
</evidence>